<dbReference type="AlphaFoldDB" id="Q8GZE6"/>
<keyword evidence="1" id="KW-0539">Nucleus</keyword>
<evidence type="ECO:0000313" key="1">
    <source>
        <dbReference type="EMBL" id="AAO14678.1"/>
    </source>
</evidence>
<name>Q8GZE6_PYRLU</name>
<sequence>MAPKAMKGAVMGKAALADALATGCELKRRMSPRSWRVWPRSALGELKKSAVFTLPGICRIKTRRKPATKAGKREVFGKVVMVKAKPAKTVVKAFPVAALKKQF</sequence>
<accession>Q8GZE6</accession>
<proteinExistence type="evidence at transcript level"/>
<reference evidence="1" key="1">
    <citation type="journal article" date="2003" name="J. Phycol.">
        <title>Novel dinoflagellate clock-related genes identified through microarray analysis.</title>
        <authorList>
            <person name="Okamoto O.K."/>
            <person name="Hastings J.W."/>
        </authorList>
    </citation>
    <scope>NUCLEOTIDE SEQUENCE</scope>
</reference>
<gene>
    <name evidence="1" type="primary">HPl</name>
</gene>
<dbReference type="SUPFAM" id="SSF47729">
    <property type="entry name" value="IHF-like DNA-binding proteins"/>
    <property type="match status" value="1"/>
</dbReference>
<dbReference type="EMBL" id="AF508259">
    <property type="protein sequence ID" value="AAO14678.1"/>
    <property type="molecule type" value="mRNA"/>
</dbReference>
<organism evidence="1">
    <name type="scientific">Pyrocystis lunula</name>
    <name type="common">Dinoflagellate</name>
    <name type="synonym">Gymnodinium lunula</name>
    <dbReference type="NCBI Taxonomy" id="2972"/>
    <lineage>
        <taxon>Eukaryota</taxon>
        <taxon>Sar</taxon>
        <taxon>Alveolata</taxon>
        <taxon>Dinophyceae</taxon>
        <taxon>Gonyaulacales</taxon>
        <taxon>Pyrocystaceae</taxon>
        <taxon>Pyrocystis</taxon>
    </lineage>
</organism>
<protein>
    <submittedName>
        <fullName evidence="1">Basic nuclear protein</fullName>
    </submittedName>
</protein>
<dbReference type="GO" id="GO:0003677">
    <property type="term" value="F:DNA binding"/>
    <property type="evidence" value="ECO:0007669"/>
    <property type="project" value="InterPro"/>
</dbReference>
<dbReference type="InterPro" id="IPR010992">
    <property type="entry name" value="IHF-like_DNA-bd_dom_sf"/>
</dbReference>